<sequence length="179" mass="19870">MVAISSACSKICKITSSLSFDLKQEPGQSQHGSRPYLFHSSCSLDLASIHHGRRRQILPTDRVTVVWTLGTLADSSRPDLCSMTPQRAARSTNPCLISSVSRGIQEQKKAWAVSGREEKRQSSFRVTDKGAANFPALLGRHVDFVYYVCGRNTRDDPSCHQYPIVSEMCCLTTRANCVF</sequence>
<dbReference type="EMBL" id="JAWDGP010000205">
    <property type="protein sequence ID" value="KAK3802923.1"/>
    <property type="molecule type" value="Genomic_DNA"/>
</dbReference>
<dbReference type="AlphaFoldDB" id="A0AAE1BB81"/>
<evidence type="ECO:0000313" key="2">
    <source>
        <dbReference type="Proteomes" id="UP001283361"/>
    </source>
</evidence>
<accession>A0AAE1BB81</accession>
<reference evidence="1" key="1">
    <citation type="journal article" date="2023" name="G3 (Bethesda)">
        <title>A reference genome for the long-term kleptoplast-retaining sea slug Elysia crispata morphotype clarki.</title>
        <authorList>
            <person name="Eastman K.E."/>
            <person name="Pendleton A.L."/>
            <person name="Shaikh M.A."/>
            <person name="Suttiyut T."/>
            <person name="Ogas R."/>
            <person name="Tomko P."/>
            <person name="Gavelis G."/>
            <person name="Widhalm J.R."/>
            <person name="Wisecaver J.H."/>
        </authorList>
    </citation>
    <scope>NUCLEOTIDE SEQUENCE</scope>
    <source>
        <strain evidence="1">ECLA1</strain>
    </source>
</reference>
<organism evidence="1 2">
    <name type="scientific">Elysia crispata</name>
    <name type="common">lettuce slug</name>
    <dbReference type="NCBI Taxonomy" id="231223"/>
    <lineage>
        <taxon>Eukaryota</taxon>
        <taxon>Metazoa</taxon>
        <taxon>Spiralia</taxon>
        <taxon>Lophotrochozoa</taxon>
        <taxon>Mollusca</taxon>
        <taxon>Gastropoda</taxon>
        <taxon>Heterobranchia</taxon>
        <taxon>Euthyneura</taxon>
        <taxon>Panpulmonata</taxon>
        <taxon>Sacoglossa</taxon>
        <taxon>Placobranchoidea</taxon>
        <taxon>Plakobranchidae</taxon>
        <taxon>Elysia</taxon>
    </lineage>
</organism>
<comment type="caution">
    <text evidence="1">The sequence shown here is derived from an EMBL/GenBank/DDBJ whole genome shotgun (WGS) entry which is preliminary data.</text>
</comment>
<proteinExistence type="predicted"/>
<keyword evidence="2" id="KW-1185">Reference proteome</keyword>
<name>A0AAE1BB81_9GAST</name>
<protein>
    <submittedName>
        <fullName evidence="1">Uncharacterized protein</fullName>
    </submittedName>
</protein>
<gene>
    <name evidence="1" type="ORF">RRG08_020024</name>
</gene>
<evidence type="ECO:0000313" key="1">
    <source>
        <dbReference type="EMBL" id="KAK3802923.1"/>
    </source>
</evidence>
<dbReference type="Proteomes" id="UP001283361">
    <property type="component" value="Unassembled WGS sequence"/>
</dbReference>